<dbReference type="InterPro" id="IPR016024">
    <property type="entry name" value="ARM-type_fold"/>
</dbReference>
<reference evidence="1 2" key="1">
    <citation type="journal article" date="2014" name="PLoS Genet.">
        <title>The Genome of Spironucleus salmonicida Highlights a Fish Pathogen Adapted to Fluctuating Environments.</title>
        <authorList>
            <person name="Xu F."/>
            <person name="Jerlstrom-Hultqvist J."/>
            <person name="Einarsson E."/>
            <person name="Astvaldsson A."/>
            <person name="Svard S.G."/>
            <person name="Andersson J.O."/>
        </authorList>
    </citation>
    <scope>NUCLEOTIDE SEQUENCE [LARGE SCALE GENOMIC DNA]</scope>
    <source>
        <strain evidence="1 2">ATCC 50377</strain>
    </source>
</reference>
<dbReference type="RefSeq" id="XP_067768685.1">
    <property type="nucleotide sequence ID" value="XM_067905203.1"/>
</dbReference>
<dbReference type="EMBL" id="AUWU02000001">
    <property type="protein sequence ID" value="KAH0577912.1"/>
    <property type="molecule type" value="Genomic_DNA"/>
</dbReference>
<dbReference type="KEGG" id="ssao:94295289"/>
<gene>
    <name evidence="1" type="ORF">SS50377_21266</name>
</gene>
<dbReference type="GeneID" id="94295289"/>
<accession>A0A9P8S2V2</accession>
<organism evidence="1 2">
    <name type="scientific">Spironucleus salmonicida</name>
    <dbReference type="NCBI Taxonomy" id="348837"/>
    <lineage>
        <taxon>Eukaryota</taxon>
        <taxon>Metamonada</taxon>
        <taxon>Diplomonadida</taxon>
        <taxon>Hexamitidae</taxon>
        <taxon>Hexamitinae</taxon>
        <taxon>Spironucleus</taxon>
    </lineage>
</organism>
<comment type="caution">
    <text evidence="1">The sequence shown here is derived from an EMBL/GenBank/DDBJ whole genome shotgun (WGS) entry which is preliminary data.</text>
</comment>
<dbReference type="Proteomes" id="UP000018208">
    <property type="component" value="Unassembled WGS sequence"/>
</dbReference>
<evidence type="ECO:0008006" key="3">
    <source>
        <dbReference type="Google" id="ProtNLM"/>
    </source>
</evidence>
<proteinExistence type="predicted"/>
<sequence>MDFGSFQYMMNNIIKSQDNELRIQATTTYFQYLDQFPDEYLVNMIKLFELGDDDVIAFCCTIIRKNLLIKSGDSLFDRCQNKDITQQFLIIILQLLSNNRSFSKILADLCGEIAVNFIRCNQNINLLLQYIDQALTTSKISDVSIIIWSLTNSKWRYTKSFILQYLTVLCESLDPTINSYAFLGISNILMSAQYANDDEDCVDYDLQQQFIAGLFQILQKISNFAFSNRNAFKQTIECFVEMIECIPELFSDYIDQIFEFITLILTQSNDDQQLFLIGINLCSSVISQSDTLFQEEKYFEYSQKLLITIIYPSLNNISEDDMDNIEKYQKIDVNSSYQTISDSIFSMYLGQIQEIALPTINNYIQLHKNDVKFRISIIEIIKQLFYTEQLDSDQELYANILVEFLSSMNTQIEAYWILYSFNSIIVSTENNQQINKIIFNVLTLVIENIIQCDQYVQITFLTLLNNILQSNSTITEDKLVFIKTIIQHFSQNQNLQIKYSILKIITLLIDQSLLDKDQIHIYLDYYIKEYFTFNSQIFSLAQNQDFIQYFGQVIESLSLFLCQFNSTQTEIFINSIFTLLAQERIDELHSIIDSLIISITQLLTKFASQFSQTQVDISFIQFFNTLNTPLFEQEKNTFDENQKCNSYILKQQKLVFTAIQYMFVENPLMSSQHVTQTLKLINKFNYIKQYQFINVASCYASMLIATNDNQIVDGVINIFNQALDIKTRRTVNELEPILSSFQIIITGTSQLESKEIYLQSILQWTFNLIQMVNKSFNKYMSYSSYGIESEICQEQLSMLYQGQIRLQTLFIDISHTIEVSTYISNFMQQDGDLQNQSFLGVFCYILLQLNCNVQNYLINVQIQVNSQIPNEYIYIFYTQLILQKQLVIQSDEFDQLLQKYTQYQSQNLGALVLLVTYTSQINHLSGQIAKTLAQVCKPDKLLFQVLYFIVLIYQPSDDNIICLLIHTYYANEIQQLVKDNLDVITFMQPFVLQHSQVYQQYLLTNSNK</sequence>
<keyword evidence="2" id="KW-1185">Reference proteome</keyword>
<protein>
    <recommendedName>
        <fullName evidence="3">Armadillo-type fold</fullName>
    </recommendedName>
</protein>
<evidence type="ECO:0000313" key="2">
    <source>
        <dbReference type="Proteomes" id="UP000018208"/>
    </source>
</evidence>
<dbReference type="SUPFAM" id="SSF48371">
    <property type="entry name" value="ARM repeat"/>
    <property type="match status" value="1"/>
</dbReference>
<evidence type="ECO:0000313" key="1">
    <source>
        <dbReference type="EMBL" id="KAH0577912.1"/>
    </source>
</evidence>
<name>A0A9P8S2V2_9EUKA</name>
<dbReference type="AlphaFoldDB" id="A0A9P8S2V2"/>